<evidence type="ECO:0000313" key="3">
    <source>
        <dbReference type="EMBL" id="RSU16158.1"/>
    </source>
</evidence>
<sequence>MDTIIQIMKKYDFSEMETLVYTTLLEKGVMTGYEVSKQSGVARSKVYNVLEKLIKKNLVVVNKSEPKLYNAISSDEFLERLEKNVKNDLNTLESQLGKIKEQEEEELLWKLENYESVSNKMEHLIDNAKTSLLIQIWENDLSPNLLKKLQEAEKTVKNFVLILFSNEHHYDIPINNFYIHGFEEEKLQDFGARWVNVVADEKEVIFGTVENDNSSVDVTWTYNKAMVNLAKEYVKHDAYTLKIIKESPEELKEKYGNEFEKIRLIYRED</sequence>
<dbReference type="InterPro" id="IPR036388">
    <property type="entry name" value="WH-like_DNA-bd_sf"/>
</dbReference>
<keyword evidence="4" id="KW-1185">Reference proteome</keyword>
<dbReference type="Gene3D" id="1.10.10.10">
    <property type="entry name" value="Winged helix-like DNA-binding domain superfamily/Winged helix DNA-binding domain"/>
    <property type="match status" value="1"/>
</dbReference>
<evidence type="ECO:0000259" key="1">
    <source>
        <dbReference type="Pfam" id="PF01978"/>
    </source>
</evidence>
<feature type="domain" description="Transcription regulator TrmB C-terminal" evidence="2">
    <location>
        <begin position="108"/>
        <end position="227"/>
    </location>
</feature>
<name>A0A430B7C7_9ENTE</name>
<gene>
    <name evidence="3" type="ORF">CBF28_04275</name>
</gene>
<dbReference type="RefSeq" id="WP_126792277.1">
    <property type="nucleotide sequence ID" value="NZ_CP060720.1"/>
</dbReference>
<protein>
    <submittedName>
        <fullName evidence="3">Transcriptional regulator</fullName>
    </submittedName>
</protein>
<feature type="domain" description="Transcription regulator TrmB N-terminal" evidence="1">
    <location>
        <begin position="8"/>
        <end position="73"/>
    </location>
</feature>
<dbReference type="SUPFAM" id="SSF46785">
    <property type="entry name" value="Winged helix' DNA-binding domain"/>
    <property type="match status" value="1"/>
</dbReference>
<dbReference type="CDD" id="cd09124">
    <property type="entry name" value="PLDc_like_TrmB_middle"/>
    <property type="match status" value="1"/>
</dbReference>
<dbReference type="OrthoDB" id="1493540at2"/>
<dbReference type="Pfam" id="PF01978">
    <property type="entry name" value="TrmB"/>
    <property type="match status" value="1"/>
</dbReference>
<dbReference type="InterPro" id="IPR036390">
    <property type="entry name" value="WH_DNA-bd_sf"/>
</dbReference>
<dbReference type="PANTHER" id="PTHR34293:SF1">
    <property type="entry name" value="HTH-TYPE TRANSCRIPTIONAL REGULATOR TRMBL2"/>
    <property type="match status" value="1"/>
</dbReference>
<evidence type="ECO:0000259" key="2">
    <source>
        <dbReference type="Pfam" id="PF11495"/>
    </source>
</evidence>
<proteinExistence type="predicted"/>
<dbReference type="AlphaFoldDB" id="A0A430B7C7"/>
<dbReference type="Proteomes" id="UP000288028">
    <property type="component" value="Unassembled WGS sequence"/>
</dbReference>
<dbReference type="InterPro" id="IPR002831">
    <property type="entry name" value="Tscrpt_reg_TrmB_N"/>
</dbReference>
<dbReference type="InterPro" id="IPR021586">
    <property type="entry name" value="Tscrpt_reg_TrmB_C"/>
</dbReference>
<dbReference type="Pfam" id="PF11495">
    <property type="entry name" value="Regulator_TrmB"/>
    <property type="match status" value="1"/>
</dbReference>
<reference evidence="3 4" key="1">
    <citation type="submission" date="2017-05" db="EMBL/GenBank/DDBJ databases">
        <title>Vagococcus spp. assemblies.</title>
        <authorList>
            <person name="Gulvik C.A."/>
        </authorList>
    </citation>
    <scope>NUCLEOTIDE SEQUENCE [LARGE SCALE GENOMIC DNA]</scope>
    <source>
        <strain evidence="3 4">SS1714</strain>
    </source>
</reference>
<dbReference type="GeneID" id="95581342"/>
<dbReference type="InterPro" id="IPR051797">
    <property type="entry name" value="TrmB-like"/>
</dbReference>
<accession>A0A430B7C7</accession>
<evidence type="ECO:0000313" key="4">
    <source>
        <dbReference type="Proteomes" id="UP000288028"/>
    </source>
</evidence>
<comment type="caution">
    <text evidence="3">The sequence shown here is derived from an EMBL/GenBank/DDBJ whole genome shotgun (WGS) entry which is preliminary data.</text>
</comment>
<dbReference type="EMBL" id="NGKB01000003">
    <property type="protein sequence ID" value="RSU16158.1"/>
    <property type="molecule type" value="Genomic_DNA"/>
</dbReference>
<dbReference type="PANTHER" id="PTHR34293">
    <property type="entry name" value="HTH-TYPE TRANSCRIPTIONAL REGULATOR TRMBL2"/>
    <property type="match status" value="1"/>
</dbReference>
<organism evidence="3 4">
    <name type="scientific">Vagococcus carniphilus</name>
    <dbReference type="NCBI Taxonomy" id="218144"/>
    <lineage>
        <taxon>Bacteria</taxon>
        <taxon>Bacillati</taxon>
        <taxon>Bacillota</taxon>
        <taxon>Bacilli</taxon>
        <taxon>Lactobacillales</taxon>
        <taxon>Enterococcaceae</taxon>
        <taxon>Vagococcus</taxon>
    </lineage>
</organism>